<gene>
    <name evidence="1" type="ORF">ABIF29_007900</name>
</gene>
<accession>A0ABV4FC87</accession>
<protein>
    <submittedName>
        <fullName evidence="1">Uncharacterized protein</fullName>
    </submittedName>
</protein>
<dbReference type="Proteomes" id="UP001565471">
    <property type="component" value="Unassembled WGS sequence"/>
</dbReference>
<evidence type="ECO:0000313" key="2">
    <source>
        <dbReference type="Proteomes" id="UP001565471"/>
    </source>
</evidence>
<proteinExistence type="predicted"/>
<keyword evidence="2" id="KW-1185">Reference proteome</keyword>
<reference evidence="1 2" key="1">
    <citation type="submission" date="2024-07" db="EMBL/GenBank/DDBJ databases">
        <title>Genomic Encyclopedia of Type Strains, Phase V (KMG-V): Genome sequencing to study the core and pangenomes of soil and plant-associated prokaryotes.</title>
        <authorList>
            <person name="Whitman W."/>
        </authorList>
    </citation>
    <scope>NUCLEOTIDE SEQUENCE [LARGE SCALE GENOMIC DNA]</scope>
    <source>
        <strain evidence="1 2">USDA 415</strain>
    </source>
</reference>
<organism evidence="1 2">
    <name type="scientific">Bradyrhizobium elkanii</name>
    <dbReference type="NCBI Taxonomy" id="29448"/>
    <lineage>
        <taxon>Bacteria</taxon>
        <taxon>Pseudomonadati</taxon>
        <taxon>Pseudomonadota</taxon>
        <taxon>Alphaproteobacteria</taxon>
        <taxon>Hyphomicrobiales</taxon>
        <taxon>Nitrobacteraceae</taxon>
        <taxon>Bradyrhizobium</taxon>
    </lineage>
</organism>
<evidence type="ECO:0000313" key="1">
    <source>
        <dbReference type="EMBL" id="MEY9321101.1"/>
    </source>
</evidence>
<name>A0ABV4FC87_BRAEL</name>
<comment type="caution">
    <text evidence="1">The sequence shown here is derived from an EMBL/GenBank/DDBJ whole genome shotgun (WGS) entry which is preliminary data.</text>
</comment>
<dbReference type="EMBL" id="JBGBZA010000002">
    <property type="protein sequence ID" value="MEY9321101.1"/>
    <property type="molecule type" value="Genomic_DNA"/>
</dbReference>
<sequence length="200" mass="22308">MQIVRRAKSLGDGTITFSLALGATRQTCRLTTTFQTDKQALSYLKSTGQNWSRWRGRALPWGSLKTGSSCSRCSSFGRDHDATLFAPSVLPERSFLTKPNVAPYLRVCTTQRNGRHLAPARRWAGSSLGSPRLASLSSLSSREPRKLQAAQQTLWHLLPITAEKRLFDPHPMHPSLRPARLVLMFHRPNTCHRSGCSEPS</sequence>